<dbReference type="eggNOG" id="COG4856">
    <property type="taxonomic scope" value="Bacteria"/>
</dbReference>
<protein>
    <recommendedName>
        <fullName evidence="4">Secreted protein</fullName>
    </recommendedName>
</protein>
<dbReference type="InterPro" id="IPR053154">
    <property type="entry name" value="c-di-AMP_regulator"/>
</dbReference>
<dbReference type="Proteomes" id="UP000019364">
    <property type="component" value="Unassembled WGS sequence"/>
</dbReference>
<evidence type="ECO:0008006" key="4">
    <source>
        <dbReference type="Google" id="ProtNLM"/>
    </source>
</evidence>
<feature type="region of interest" description="Disordered" evidence="1">
    <location>
        <begin position="387"/>
        <end position="468"/>
    </location>
</feature>
<dbReference type="PANTHER" id="PTHR37804">
    <property type="entry name" value="CDAA REGULATORY PROTEIN CDAR"/>
    <property type="match status" value="1"/>
</dbReference>
<feature type="compositionally biased region" description="Acidic residues" evidence="1">
    <location>
        <begin position="458"/>
        <end position="468"/>
    </location>
</feature>
<organism evidence="2 3">
    <name type="scientific">Paenibacillus pini JCM 16418</name>
    <dbReference type="NCBI Taxonomy" id="1236976"/>
    <lineage>
        <taxon>Bacteria</taxon>
        <taxon>Bacillati</taxon>
        <taxon>Bacillota</taxon>
        <taxon>Bacilli</taxon>
        <taxon>Bacillales</taxon>
        <taxon>Paenibacillaceae</taxon>
        <taxon>Paenibacillus</taxon>
    </lineage>
</organism>
<feature type="compositionally biased region" description="Basic and acidic residues" evidence="1">
    <location>
        <begin position="399"/>
        <end position="409"/>
    </location>
</feature>
<comment type="caution">
    <text evidence="2">The sequence shown here is derived from an EMBL/GenBank/DDBJ whole genome shotgun (WGS) entry which is preliminary data.</text>
</comment>
<feature type="compositionally biased region" description="Low complexity" evidence="1">
    <location>
        <begin position="410"/>
        <end position="428"/>
    </location>
</feature>
<dbReference type="PANTHER" id="PTHR37804:SF1">
    <property type="entry name" value="CDAA REGULATORY PROTEIN CDAR"/>
    <property type="match status" value="1"/>
</dbReference>
<accession>W7YT24</accession>
<reference evidence="2 3" key="1">
    <citation type="journal article" date="2014" name="Genome Announc.">
        <title>Draft Genome Sequence of Paenibacillus pini JCM 16418T, Isolated from the Rhizosphere of Pine Tree.</title>
        <authorList>
            <person name="Yuki M."/>
            <person name="Oshima K."/>
            <person name="Suda W."/>
            <person name="Oshida Y."/>
            <person name="Kitamura K."/>
            <person name="Iida Y."/>
            <person name="Hattori M."/>
            <person name="Ohkuma M."/>
        </authorList>
    </citation>
    <scope>NUCLEOTIDE SEQUENCE [LARGE SCALE GENOMIC DNA]</scope>
    <source>
        <strain evidence="2 3">JCM 16418</strain>
    </source>
</reference>
<dbReference type="EMBL" id="BAVZ01000022">
    <property type="protein sequence ID" value="GAF10343.1"/>
    <property type="molecule type" value="Genomic_DNA"/>
</dbReference>
<keyword evidence="3" id="KW-1185">Reference proteome</keyword>
<dbReference type="Gene3D" id="2.170.120.30">
    <property type="match status" value="2"/>
</dbReference>
<evidence type="ECO:0000313" key="3">
    <source>
        <dbReference type="Proteomes" id="UP000019364"/>
    </source>
</evidence>
<dbReference type="InterPro" id="IPR012505">
    <property type="entry name" value="YbbR"/>
</dbReference>
<dbReference type="Pfam" id="PF07949">
    <property type="entry name" value="YbbR"/>
    <property type="match status" value="3"/>
</dbReference>
<sequence>MVHLDDVTPTPSTRIETKIIDNIKVQPFGLNEKKYVLIGMEPQEVRLEVKGKRTDITSLFSDEYKVRIDLSKATTETKTVPLKFELPSGVSVVSAVPSEITVYIEKRNSANFPVTIVTKGTAAEGYQAGKVAMDPATVKVTLPESELSDVDKVQGIVAIDGQSSSIKGKRVKLVAYDKRGRELKDAVLDPSSVTVDVPITPPYKAVPIELQYTGNLPEGLVISKATLSSTEVKLYGSQEDLAGVKSYTDVEVDLTQIKEPGTMVLPVDLTLPSGFEKIEPSSLQVEITTVSNSQRVIDDIPITIKGESSKLKATITSPSSQKMSLTLNGAPGLLNSLTKDNVQLIASVSNLNPGTHEVTLQVVLPRYISRVDQGKPLTATIEIKGNTTANNAGSGTSSDGKDKDKDKDNTGSTGSTGSAGNAGNAGNTVTDPNKDKDVSVPDQPVDGNVDKGSSTSPDGDDTGDTTSP</sequence>
<dbReference type="STRING" id="1236976.JCM16418_4525"/>
<gene>
    <name evidence="2" type="ORF">JCM16418_4525</name>
</gene>
<dbReference type="Gene3D" id="2.170.120.40">
    <property type="entry name" value="YbbR-like domain"/>
    <property type="match status" value="2"/>
</dbReference>
<evidence type="ECO:0000256" key="1">
    <source>
        <dbReference type="SAM" id="MobiDB-lite"/>
    </source>
</evidence>
<proteinExistence type="predicted"/>
<evidence type="ECO:0000313" key="2">
    <source>
        <dbReference type="EMBL" id="GAF10343.1"/>
    </source>
</evidence>
<name>W7YT24_9BACL</name>
<dbReference type="AlphaFoldDB" id="W7YT24"/>